<dbReference type="Gene3D" id="2.10.25.10">
    <property type="entry name" value="Laminin"/>
    <property type="match status" value="2"/>
</dbReference>
<dbReference type="Ensembl" id="ENSSDUT00000023364.1">
    <property type="protein sequence ID" value="ENSSDUP00000022947.1"/>
    <property type="gene ID" value="ENSSDUG00000016676.1"/>
</dbReference>
<sequence length="358" mass="39785">MILTHNRSPLLLTVTCMCFSGGLLWSYQEEDASDGGECSENNISTTKYPCVKSTGEVTTCYRKKCCKGFKFVLGQCIPEDYDVCAGAPCEQQCTDNFGRVVCTCYPGYRYDRERHRKREKPYCLDIDECADKNTTVCSQICVNSVGSYRCECEKGYFLEEDGKTCTKGERVHLFEESDNVMNTGTCSATCNDFQQIKMSVMQLKQKVKLSHQLIPVWIILGDPGPEGPPGFQGLLGPPGPPGPRGLMGPIGPTPDLYHIKHGPRGPVGPPGSFDFLLLLMADIRNDIADLQSKVYGRPMHSPGEEFAAVPDTWRENQDSLDTGSGEDYKEPPPRTGGGAKRSRKRKPARDRTDFDWNM</sequence>
<keyword evidence="1 4" id="KW-0245">EGF-like domain</keyword>
<dbReference type="PROSITE" id="PS01186">
    <property type="entry name" value="EGF_2"/>
    <property type="match status" value="1"/>
</dbReference>
<keyword evidence="3" id="KW-1015">Disulfide bond</keyword>
<dbReference type="CDD" id="cd00054">
    <property type="entry name" value="EGF_CA"/>
    <property type="match status" value="1"/>
</dbReference>
<evidence type="ECO:0000259" key="7">
    <source>
        <dbReference type="PROSITE" id="PS50026"/>
    </source>
</evidence>
<dbReference type="GO" id="GO:0060855">
    <property type="term" value="P:venous endothelial cell migration involved in lymph vessel development"/>
    <property type="evidence" value="ECO:0007669"/>
    <property type="project" value="Ensembl"/>
</dbReference>
<evidence type="ECO:0000256" key="3">
    <source>
        <dbReference type="ARBA" id="ARBA00023157"/>
    </source>
</evidence>
<name>A0A3B4UXB1_SERDU</name>
<feature type="domain" description="EGF-like" evidence="7">
    <location>
        <begin position="125"/>
        <end position="166"/>
    </location>
</feature>
<dbReference type="PROSITE" id="PS00010">
    <property type="entry name" value="ASX_HYDROXYL"/>
    <property type="match status" value="1"/>
</dbReference>
<keyword evidence="9" id="KW-1185">Reference proteome</keyword>
<dbReference type="Proteomes" id="UP000261420">
    <property type="component" value="Unplaced"/>
</dbReference>
<dbReference type="PROSITE" id="PS01187">
    <property type="entry name" value="EGF_CA"/>
    <property type="match status" value="1"/>
</dbReference>
<dbReference type="FunFam" id="2.10.25.10:FF:000010">
    <property type="entry name" value="Pro-epidermal growth factor"/>
    <property type="match status" value="1"/>
</dbReference>
<reference evidence="8" key="2">
    <citation type="submission" date="2025-09" db="UniProtKB">
        <authorList>
            <consortium name="Ensembl"/>
        </authorList>
    </citation>
    <scope>IDENTIFICATION</scope>
</reference>
<reference evidence="8" key="1">
    <citation type="submission" date="2025-08" db="UniProtKB">
        <authorList>
            <consortium name="Ensembl"/>
        </authorList>
    </citation>
    <scope>IDENTIFICATION</scope>
</reference>
<evidence type="ECO:0000256" key="2">
    <source>
        <dbReference type="ARBA" id="ARBA00022737"/>
    </source>
</evidence>
<evidence type="ECO:0000256" key="1">
    <source>
        <dbReference type="ARBA" id="ARBA00022536"/>
    </source>
</evidence>
<dbReference type="InterPro" id="IPR000742">
    <property type="entry name" value="EGF"/>
</dbReference>
<dbReference type="InterPro" id="IPR001881">
    <property type="entry name" value="EGF-like_Ca-bd_dom"/>
</dbReference>
<dbReference type="GO" id="GO:0048845">
    <property type="term" value="P:venous blood vessel morphogenesis"/>
    <property type="evidence" value="ECO:0007669"/>
    <property type="project" value="Ensembl"/>
</dbReference>
<proteinExistence type="predicted"/>
<dbReference type="PANTHER" id="PTHR24034">
    <property type="entry name" value="EGF-LIKE DOMAIN-CONTAINING PROTEIN"/>
    <property type="match status" value="1"/>
</dbReference>
<feature type="signal peptide" evidence="6">
    <location>
        <begin position="1"/>
        <end position="24"/>
    </location>
</feature>
<comment type="caution">
    <text evidence="4">Lacks conserved residue(s) required for the propagation of feature annotation.</text>
</comment>
<dbReference type="PROSITE" id="PS50026">
    <property type="entry name" value="EGF_3"/>
    <property type="match status" value="1"/>
</dbReference>
<dbReference type="InterPro" id="IPR050751">
    <property type="entry name" value="ECM_structural_protein"/>
</dbReference>
<dbReference type="Pfam" id="PF07645">
    <property type="entry name" value="EGF_CA"/>
    <property type="match status" value="1"/>
</dbReference>
<dbReference type="InterPro" id="IPR049883">
    <property type="entry name" value="NOTCH1_EGF-like"/>
</dbReference>
<dbReference type="PANTHER" id="PTHR24034:SF76">
    <property type="entry name" value="COLLAGEN AND CALCIUM-BINDING EGF DOMAIN-CONTAINING PROTEIN 1"/>
    <property type="match status" value="1"/>
</dbReference>
<organism evidence="8 9">
    <name type="scientific">Seriola dumerili</name>
    <name type="common">Greater amberjack</name>
    <name type="synonym">Caranx dumerili</name>
    <dbReference type="NCBI Taxonomy" id="41447"/>
    <lineage>
        <taxon>Eukaryota</taxon>
        <taxon>Metazoa</taxon>
        <taxon>Chordata</taxon>
        <taxon>Craniata</taxon>
        <taxon>Vertebrata</taxon>
        <taxon>Euteleostomi</taxon>
        <taxon>Actinopterygii</taxon>
        <taxon>Neopterygii</taxon>
        <taxon>Teleostei</taxon>
        <taxon>Neoteleostei</taxon>
        <taxon>Acanthomorphata</taxon>
        <taxon>Carangaria</taxon>
        <taxon>Carangiformes</taxon>
        <taxon>Carangidae</taxon>
        <taxon>Seriola</taxon>
    </lineage>
</organism>
<dbReference type="AlphaFoldDB" id="A0A3B4UXB1"/>
<keyword evidence="6" id="KW-0732">Signal</keyword>
<dbReference type="STRING" id="41447.ENSSDUP00000022947"/>
<feature type="compositionally biased region" description="Basic and acidic residues" evidence="5">
    <location>
        <begin position="349"/>
        <end position="358"/>
    </location>
</feature>
<evidence type="ECO:0000256" key="4">
    <source>
        <dbReference type="PROSITE-ProRule" id="PRU00076"/>
    </source>
</evidence>
<evidence type="ECO:0000256" key="5">
    <source>
        <dbReference type="SAM" id="MobiDB-lite"/>
    </source>
</evidence>
<evidence type="ECO:0000313" key="9">
    <source>
        <dbReference type="Proteomes" id="UP000261420"/>
    </source>
</evidence>
<dbReference type="GeneTree" id="ENSGT00390000014907"/>
<dbReference type="SMART" id="SM00181">
    <property type="entry name" value="EGF"/>
    <property type="match status" value="2"/>
</dbReference>
<evidence type="ECO:0000256" key="6">
    <source>
        <dbReference type="SAM" id="SignalP"/>
    </source>
</evidence>
<feature type="region of interest" description="Disordered" evidence="5">
    <location>
        <begin position="296"/>
        <end position="358"/>
    </location>
</feature>
<dbReference type="SMART" id="SM00179">
    <property type="entry name" value="EGF_CA"/>
    <property type="match status" value="2"/>
</dbReference>
<keyword evidence="2" id="KW-0677">Repeat</keyword>
<dbReference type="GO" id="GO:0038084">
    <property type="term" value="P:vascular endothelial growth factor signaling pathway"/>
    <property type="evidence" value="ECO:0007669"/>
    <property type="project" value="Ensembl"/>
</dbReference>
<dbReference type="GO" id="GO:0002040">
    <property type="term" value="P:sprouting angiogenesis"/>
    <property type="evidence" value="ECO:0007669"/>
    <property type="project" value="Ensembl"/>
</dbReference>
<dbReference type="InterPro" id="IPR018097">
    <property type="entry name" value="EGF_Ca-bd_CS"/>
</dbReference>
<protein>
    <submittedName>
        <fullName evidence="8">Collagen and calcium binding EGF domains 1</fullName>
    </submittedName>
</protein>
<evidence type="ECO:0000313" key="8">
    <source>
        <dbReference type="Ensembl" id="ENSSDUP00000022947.1"/>
    </source>
</evidence>
<feature type="chain" id="PRO_5017430403" evidence="6">
    <location>
        <begin position="25"/>
        <end position="358"/>
    </location>
</feature>
<dbReference type="SUPFAM" id="SSF57196">
    <property type="entry name" value="EGF/Laminin"/>
    <property type="match status" value="2"/>
</dbReference>
<dbReference type="GO" id="GO:0001946">
    <property type="term" value="P:lymphangiogenesis"/>
    <property type="evidence" value="ECO:0007669"/>
    <property type="project" value="Ensembl"/>
</dbReference>
<accession>A0A3B4UXB1</accession>
<dbReference type="GO" id="GO:0005509">
    <property type="term" value="F:calcium ion binding"/>
    <property type="evidence" value="ECO:0007669"/>
    <property type="project" value="InterPro"/>
</dbReference>
<dbReference type="InterPro" id="IPR000152">
    <property type="entry name" value="EGF-type_Asp/Asn_hydroxyl_site"/>
</dbReference>